<dbReference type="Proteomes" id="UP000295134">
    <property type="component" value="Chromosome"/>
</dbReference>
<proteinExistence type="predicted"/>
<accession>A0A4P7KXF5</accession>
<dbReference type="KEGG" id="ans:ArsFIN_06720"/>
<evidence type="ECO:0000313" key="1">
    <source>
        <dbReference type="EMBL" id="QBY42128.1"/>
    </source>
</evidence>
<dbReference type="EMBL" id="CP038613">
    <property type="protein sequence ID" value="QBY42128.1"/>
    <property type="molecule type" value="Genomic_DNA"/>
</dbReference>
<protein>
    <submittedName>
        <fullName evidence="1">Uncharacterized protein</fullName>
    </submittedName>
</protein>
<dbReference type="AlphaFoldDB" id="A0A4P7KXF5"/>
<sequence length="56" mass="6427">MMKHLHVWLSLIEEVVKAKPAIGARILLYTKTAHRWGYVEVISLNPLIDVTARTWG</sequence>
<organism evidence="1 2">
    <name type="scientific">Arsenophonus nasoniae</name>
    <name type="common">son-killer infecting Nasonia vitripennis</name>
    <dbReference type="NCBI Taxonomy" id="638"/>
    <lineage>
        <taxon>Bacteria</taxon>
        <taxon>Pseudomonadati</taxon>
        <taxon>Pseudomonadota</taxon>
        <taxon>Gammaproteobacteria</taxon>
        <taxon>Enterobacterales</taxon>
        <taxon>Morganellaceae</taxon>
        <taxon>Arsenophonus</taxon>
    </lineage>
</organism>
<evidence type="ECO:0000313" key="2">
    <source>
        <dbReference type="Proteomes" id="UP000295134"/>
    </source>
</evidence>
<reference evidence="1 2" key="1">
    <citation type="submission" date="2019-03" db="EMBL/GenBank/DDBJ databases">
        <title>Long-read sequencing reveals hyperdense prophage content in a complex bacterial symbiont genome.</title>
        <authorList>
            <person name="Frost C.L."/>
            <person name="Siozios S."/>
            <person name="Nadal-Jimenez P."/>
            <person name="Brockhurst M.A."/>
            <person name="King K.C."/>
            <person name="Darby A.C."/>
            <person name="Hurst G.D.D."/>
        </authorList>
    </citation>
    <scope>NUCLEOTIDE SEQUENCE [LARGE SCALE GENOMIC DNA]</scope>
    <source>
        <strain evidence="1 2">FIN</strain>
    </source>
</reference>
<name>A0A4P7KXF5_9GAMM</name>
<gene>
    <name evidence="1" type="ORF">ArsFIN_06720</name>
</gene>